<proteinExistence type="predicted"/>
<evidence type="ECO:0000313" key="1">
    <source>
        <dbReference type="EMBL" id="KAL3401767.1"/>
    </source>
</evidence>
<comment type="caution">
    <text evidence="1">The sequence shown here is derived from an EMBL/GenBank/DDBJ whole genome shotgun (WGS) entry which is preliminary data.</text>
</comment>
<protein>
    <submittedName>
        <fullName evidence="1">Uncharacterized protein</fullName>
    </submittedName>
</protein>
<keyword evidence="2" id="KW-1185">Reference proteome</keyword>
<dbReference type="Proteomes" id="UP001627154">
    <property type="component" value="Unassembled WGS sequence"/>
</dbReference>
<dbReference type="EMBL" id="JBJJXI010000043">
    <property type="protein sequence ID" value="KAL3401767.1"/>
    <property type="molecule type" value="Genomic_DNA"/>
</dbReference>
<name>A0ABD2X8V3_9HYME</name>
<sequence length="87" mass="9896">MMILSRLKKYLIQGAVPPRFELGSLDSESRVLTITPWDPSKRTLRVNNIPSARGNSEFIIRIRSKTSTRDIYGAAVECQKFSRIILS</sequence>
<dbReference type="AlphaFoldDB" id="A0ABD2X8V3"/>
<accession>A0ABD2X8V3</accession>
<reference evidence="1 2" key="1">
    <citation type="journal article" date="2024" name="bioRxiv">
        <title>A reference genome for Trichogramma kaykai: A tiny desert-dwelling parasitoid wasp with competing sex-ratio distorters.</title>
        <authorList>
            <person name="Culotta J."/>
            <person name="Lindsey A.R."/>
        </authorList>
    </citation>
    <scope>NUCLEOTIDE SEQUENCE [LARGE SCALE GENOMIC DNA]</scope>
    <source>
        <strain evidence="1 2">KSX58</strain>
    </source>
</reference>
<evidence type="ECO:0000313" key="2">
    <source>
        <dbReference type="Proteomes" id="UP001627154"/>
    </source>
</evidence>
<gene>
    <name evidence="1" type="ORF">TKK_005122</name>
</gene>
<organism evidence="1 2">
    <name type="scientific">Trichogramma kaykai</name>
    <dbReference type="NCBI Taxonomy" id="54128"/>
    <lineage>
        <taxon>Eukaryota</taxon>
        <taxon>Metazoa</taxon>
        <taxon>Ecdysozoa</taxon>
        <taxon>Arthropoda</taxon>
        <taxon>Hexapoda</taxon>
        <taxon>Insecta</taxon>
        <taxon>Pterygota</taxon>
        <taxon>Neoptera</taxon>
        <taxon>Endopterygota</taxon>
        <taxon>Hymenoptera</taxon>
        <taxon>Apocrita</taxon>
        <taxon>Proctotrupomorpha</taxon>
        <taxon>Chalcidoidea</taxon>
        <taxon>Trichogrammatidae</taxon>
        <taxon>Trichogramma</taxon>
    </lineage>
</organism>